<keyword evidence="3" id="KW-1185">Reference proteome</keyword>
<name>A0A1I4DIH2_9RHOB</name>
<evidence type="ECO:0000256" key="1">
    <source>
        <dbReference type="SAM" id="MobiDB-lite"/>
    </source>
</evidence>
<protein>
    <submittedName>
        <fullName evidence="2">Uncharacterized protein</fullName>
    </submittedName>
</protein>
<dbReference type="Proteomes" id="UP000198851">
    <property type="component" value="Unassembled WGS sequence"/>
</dbReference>
<dbReference type="STRING" id="1280847.SAMN04488036_103182"/>
<proteinExistence type="predicted"/>
<dbReference type="EMBL" id="FOSZ01000003">
    <property type="protein sequence ID" value="SFK92883.1"/>
    <property type="molecule type" value="Genomic_DNA"/>
</dbReference>
<evidence type="ECO:0000313" key="3">
    <source>
        <dbReference type="Proteomes" id="UP000198851"/>
    </source>
</evidence>
<evidence type="ECO:0000313" key="2">
    <source>
        <dbReference type="EMBL" id="SFK92883.1"/>
    </source>
</evidence>
<organism evidence="2 3">
    <name type="scientific">Shimia haliotis</name>
    <dbReference type="NCBI Taxonomy" id="1280847"/>
    <lineage>
        <taxon>Bacteria</taxon>
        <taxon>Pseudomonadati</taxon>
        <taxon>Pseudomonadota</taxon>
        <taxon>Alphaproteobacteria</taxon>
        <taxon>Rhodobacterales</taxon>
        <taxon>Roseobacteraceae</taxon>
    </lineage>
</organism>
<feature type="compositionally biased region" description="Polar residues" evidence="1">
    <location>
        <begin position="55"/>
        <end position="70"/>
    </location>
</feature>
<dbReference type="AlphaFoldDB" id="A0A1I4DIH2"/>
<feature type="region of interest" description="Disordered" evidence="1">
    <location>
        <begin position="39"/>
        <end position="70"/>
    </location>
</feature>
<reference evidence="3" key="1">
    <citation type="submission" date="2016-10" db="EMBL/GenBank/DDBJ databases">
        <authorList>
            <person name="Varghese N."/>
            <person name="Submissions S."/>
        </authorList>
    </citation>
    <scope>NUCLEOTIDE SEQUENCE [LARGE SCALE GENOMIC DNA]</scope>
    <source>
        <strain evidence="3">DSM 28453</strain>
    </source>
</reference>
<accession>A0A1I4DIH2</accession>
<sequence>MGNVTPIYISLRCKSRKVLQMRKTKERAEAFTLLIRKPQSAAAPCDANPFRSLRRSSNSDFNSASGIPVA</sequence>
<gene>
    <name evidence="2" type="ORF">SAMN04488036_103182</name>
</gene>